<dbReference type="InterPro" id="IPR014729">
    <property type="entry name" value="Rossmann-like_a/b/a_fold"/>
</dbReference>
<dbReference type="Pfam" id="PF00582">
    <property type="entry name" value="Usp"/>
    <property type="match status" value="1"/>
</dbReference>
<dbReference type="Gene3D" id="3.40.50.620">
    <property type="entry name" value="HUPs"/>
    <property type="match status" value="1"/>
</dbReference>
<dbReference type="SUPFAM" id="SSF52402">
    <property type="entry name" value="Adenine nucleotide alpha hydrolases-like"/>
    <property type="match status" value="1"/>
</dbReference>
<reference evidence="2 3" key="1">
    <citation type="submission" date="2012-02" db="EMBL/GenBank/DDBJ databases">
        <title>Whole genome shotgun sequence of Gordonia sputi NBRC 100414.</title>
        <authorList>
            <person name="Yoshida I."/>
            <person name="Hosoyama A."/>
            <person name="Tsuchikane K."/>
            <person name="Katsumata H."/>
            <person name="Yamazaki S."/>
            <person name="Fujita N."/>
        </authorList>
    </citation>
    <scope>NUCLEOTIDE SEQUENCE [LARGE SCALE GENOMIC DNA]</scope>
    <source>
        <strain evidence="2 3">NBRC 100414</strain>
    </source>
</reference>
<dbReference type="Proteomes" id="UP000005845">
    <property type="component" value="Unassembled WGS sequence"/>
</dbReference>
<dbReference type="EMBL" id="BAFC01000016">
    <property type="protein sequence ID" value="GAB37566.1"/>
    <property type="molecule type" value="Genomic_DNA"/>
</dbReference>
<gene>
    <name evidence="2" type="ORF">GOSPT_016_00050</name>
</gene>
<evidence type="ECO:0000259" key="1">
    <source>
        <dbReference type="Pfam" id="PF00582"/>
    </source>
</evidence>
<proteinExistence type="predicted"/>
<protein>
    <recommendedName>
        <fullName evidence="1">UspA domain-containing protein</fullName>
    </recommendedName>
</protein>
<dbReference type="eggNOG" id="ENOG5032D34">
    <property type="taxonomic scope" value="Bacteria"/>
</dbReference>
<dbReference type="InterPro" id="IPR006016">
    <property type="entry name" value="UspA"/>
</dbReference>
<name>H5TVQ8_9ACTN</name>
<organism evidence="2 3">
    <name type="scientific">Gordonia sputi NBRC 100414</name>
    <dbReference type="NCBI Taxonomy" id="1089453"/>
    <lineage>
        <taxon>Bacteria</taxon>
        <taxon>Bacillati</taxon>
        <taxon>Actinomycetota</taxon>
        <taxon>Actinomycetes</taxon>
        <taxon>Mycobacteriales</taxon>
        <taxon>Gordoniaceae</taxon>
        <taxon>Gordonia</taxon>
    </lineage>
</organism>
<dbReference type="RefSeq" id="WP_005202387.1">
    <property type="nucleotide sequence ID" value="NZ_BAFC01000016.1"/>
</dbReference>
<comment type="caution">
    <text evidence="2">The sequence shown here is derived from an EMBL/GenBank/DDBJ whole genome shotgun (WGS) entry which is preliminary data.</text>
</comment>
<dbReference type="AlphaFoldDB" id="H5TVQ8"/>
<sequence length="214" mass="23420">MHTLFGHQIQRHPVATIPLRGETRPAQTHTQAQPHTQARTSAAPVVVGVCGTDESYWAVEYSARAVRSEAPLYLVSVVARQRANPHRSREERRWRDELGADAYQLEELSVIHEVQRRAREVACAAGASDVRALVRSGKPHVVLARESRDLDAAAMVLGYASGPGRLARRLCATTDVPLLVVNRGVDAGYLLTATPRGVRSLRERRPTGVPATGE</sequence>
<keyword evidence="3" id="KW-1185">Reference proteome</keyword>
<feature type="domain" description="UspA" evidence="1">
    <location>
        <begin position="45"/>
        <end position="169"/>
    </location>
</feature>
<evidence type="ECO:0000313" key="3">
    <source>
        <dbReference type="Proteomes" id="UP000005845"/>
    </source>
</evidence>
<evidence type="ECO:0000313" key="2">
    <source>
        <dbReference type="EMBL" id="GAB37566.1"/>
    </source>
</evidence>
<accession>H5TVQ8</accession>